<dbReference type="Proteomes" id="UP000314985">
    <property type="component" value="Chromosome 6"/>
</dbReference>
<reference evidence="2 3" key="1">
    <citation type="submission" date="2017-08" db="EMBL/GenBank/DDBJ databases">
        <title>USMARCv1.0.</title>
        <authorList>
            <person name="Hannum G.I."/>
            <person name="Koren S."/>
            <person name="Schroeder S.G."/>
            <person name="Chin S.C."/>
            <person name="Nonneman D.J."/>
            <person name="Becker S.A."/>
            <person name="Rosen B.D."/>
            <person name="Bickhart D.M."/>
            <person name="Putnam N.H."/>
            <person name="Green R.E."/>
            <person name="Tuggle C.K."/>
            <person name="Liu H."/>
            <person name="Rohrer G.A."/>
            <person name="Warr A."/>
            <person name="Hall R."/>
            <person name="Kim K."/>
            <person name="Hume D.A."/>
            <person name="Talbot R."/>
            <person name="Chow W."/>
            <person name="Howe K."/>
            <person name="Schwartz A.S."/>
            <person name="Watson M."/>
            <person name="Archibald A.L."/>
            <person name="Phillippy A.M."/>
            <person name="Smith T.P.L."/>
        </authorList>
    </citation>
    <scope>NUCLEOTIDE SEQUENCE [LARGE SCALE GENOMIC DNA]</scope>
</reference>
<sequence length="177" mass="19870">MKKHCKNCTAEAFYTYHEKEDMAASGSRTQDFPRSWDVVKDLTPLPLPAALPGLGRSVDDFLYEGKASLEDILQQEVMAWQMKACERQRGAVSLLSHVKEVQKCAAWDCCVSVLKSSAAQTLASNSDCQHLASHPCDLIIHNNCWSSNDLIRLSGLQLGRRRERSKNHFTNNSTPLY</sequence>
<name>A0A4X1SY87_PIG</name>
<reference evidence="2" key="2">
    <citation type="submission" date="2025-08" db="UniProtKB">
        <authorList>
            <consortium name="Ensembl"/>
        </authorList>
    </citation>
    <scope>IDENTIFICATION</scope>
</reference>
<dbReference type="AlphaFoldDB" id="A0A4X1SY87"/>
<organism evidence="2 3">
    <name type="scientific">Sus scrofa</name>
    <name type="common">Pig</name>
    <dbReference type="NCBI Taxonomy" id="9823"/>
    <lineage>
        <taxon>Eukaryota</taxon>
        <taxon>Metazoa</taxon>
        <taxon>Chordata</taxon>
        <taxon>Craniata</taxon>
        <taxon>Vertebrata</taxon>
        <taxon>Euteleostomi</taxon>
        <taxon>Mammalia</taxon>
        <taxon>Eutheria</taxon>
        <taxon>Laurasiatheria</taxon>
        <taxon>Artiodactyla</taxon>
        <taxon>Suina</taxon>
        <taxon>Suidae</taxon>
        <taxon>Sus</taxon>
    </lineage>
</organism>
<protein>
    <recommendedName>
        <fullName evidence="1">Nitric oxide synthase-interacting protein zinc-finger domain-containing protein</fullName>
    </recommendedName>
</protein>
<evidence type="ECO:0000259" key="1">
    <source>
        <dbReference type="Pfam" id="PF15906"/>
    </source>
</evidence>
<dbReference type="InterPro" id="IPR031790">
    <property type="entry name" value="Znf-NOSIP"/>
</dbReference>
<evidence type="ECO:0000313" key="3">
    <source>
        <dbReference type="Proteomes" id="UP000314985"/>
    </source>
</evidence>
<proteinExistence type="predicted"/>
<dbReference type="Ensembl" id="ENSSSCT00070008871.1">
    <property type="protein sequence ID" value="ENSSSCP00070007284.1"/>
    <property type="gene ID" value="ENSSSCG00070004696.1"/>
</dbReference>
<evidence type="ECO:0000313" key="2">
    <source>
        <dbReference type="Ensembl" id="ENSSSCP00070007284.1"/>
    </source>
</evidence>
<dbReference type="Pfam" id="PF15906">
    <property type="entry name" value="zf-NOSIP"/>
    <property type="match status" value="1"/>
</dbReference>
<accession>A0A4X1SY87</accession>
<feature type="domain" description="Nitric oxide synthase-interacting protein zinc-finger" evidence="1">
    <location>
        <begin position="4"/>
        <end position="75"/>
    </location>
</feature>